<dbReference type="GO" id="GO:0016887">
    <property type="term" value="F:ATP hydrolysis activity"/>
    <property type="evidence" value="ECO:0007669"/>
    <property type="project" value="InterPro"/>
</dbReference>
<dbReference type="RefSeq" id="WP_077838664.1">
    <property type="nucleotide sequence ID" value="NZ_JABTAE010000001.1"/>
</dbReference>
<dbReference type="SUPFAM" id="SSF52540">
    <property type="entry name" value="P-loop containing nucleoside triphosphate hydrolases"/>
    <property type="match status" value="1"/>
</dbReference>
<evidence type="ECO:0000313" key="6">
    <source>
        <dbReference type="Proteomes" id="UP000190973"/>
    </source>
</evidence>
<name>A0A1S8S8N7_CLOBE</name>
<evidence type="ECO:0000256" key="3">
    <source>
        <dbReference type="ARBA" id="ARBA00022840"/>
    </source>
</evidence>
<keyword evidence="3 5" id="KW-0067">ATP-binding</keyword>
<dbReference type="PANTHER" id="PTHR42939">
    <property type="entry name" value="ABC TRANSPORTER ATP-BINDING PROTEIN ALBC-RELATED"/>
    <property type="match status" value="1"/>
</dbReference>
<dbReference type="PANTHER" id="PTHR42939:SF3">
    <property type="entry name" value="ABC TRANSPORTER ATP-BINDING COMPONENT"/>
    <property type="match status" value="1"/>
</dbReference>
<evidence type="ECO:0000313" key="5">
    <source>
        <dbReference type="EMBL" id="OOM61871.1"/>
    </source>
</evidence>
<dbReference type="GO" id="GO:0005524">
    <property type="term" value="F:ATP binding"/>
    <property type="evidence" value="ECO:0007669"/>
    <property type="project" value="UniProtKB-KW"/>
</dbReference>
<reference evidence="5 6" key="1">
    <citation type="submission" date="2016-05" db="EMBL/GenBank/DDBJ databases">
        <title>Microbial solvent formation.</title>
        <authorList>
            <person name="Poehlein A."/>
            <person name="Montoya Solano J.D."/>
            <person name="Flitsch S."/>
            <person name="Krabben P."/>
            <person name="Duerre P."/>
            <person name="Daniel R."/>
        </authorList>
    </citation>
    <scope>NUCLEOTIDE SEQUENCE [LARGE SCALE GENOMIC DNA]</scope>
    <source>
        <strain evidence="5 6">DSM 53</strain>
    </source>
</reference>
<dbReference type="InterPro" id="IPR003439">
    <property type="entry name" value="ABC_transporter-like_ATP-bd"/>
</dbReference>
<dbReference type="PROSITE" id="PS50893">
    <property type="entry name" value="ABC_TRANSPORTER_2"/>
    <property type="match status" value="1"/>
</dbReference>
<dbReference type="InterPro" id="IPR003593">
    <property type="entry name" value="AAA+_ATPase"/>
</dbReference>
<dbReference type="Proteomes" id="UP000190973">
    <property type="component" value="Unassembled WGS sequence"/>
</dbReference>
<dbReference type="EMBL" id="LZZI01000029">
    <property type="protein sequence ID" value="OOM61871.1"/>
    <property type="molecule type" value="Genomic_DNA"/>
</dbReference>
<dbReference type="SMART" id="SM00382">
    <property type="entry name" value="AAA"/>
    <property type="match status" value="1"/>
</dbReference>
<dbReference type="CDD" id="cd03230">
    <property type="entry name" value="ABC_DR_subfamily_A"/>
    <property type="match status" value="1"/>
</dbReference>
<protein>
    <submittedName>
        <fullName evidence="5">ABC transporter ATP-binding protein YtrB</fullName>
    </submittedName>
</protein>
<dbReference type="InterPro" id="IPR051782">
    <property type="entry name" value="ABC_Transporter_VariousFunc"/>
</dbReference>
<keyword evidence="1" id="KW-0813">Transport</keyword>
<gene>
    <name evidence="5" type="primary">ytrB_1</name>
    <name evidence="5" type="ORF">CLBCK_20460</name>
</gene>
<dbReference type="AlphaFoldDB" id="A0A1S8S8N7"/>
<dbReference type="Pfam" id="PF00005">
    <property type="entry name" value="ABC_tran"/>
    <property type="match status" value="1"/>
</dbReference>
<comment type="caution">
    <text evidence="5">The sequence shown here is derived from an EMBL/GenBank/DDBJ whole genome shotgun (WGS) entry which is preliminary data.</text>
</comment>
<organism evidence="5 6">
    <name type="scientific">Clostridium beijerinckii</name>
    <name type="common">Clostridium MP</name>
    <dbReference type="NCBI Taxonomy" id="1520"/>
    <lineage>
        <taxon>Bacteria</taxon>
        <taxon>Bacillati</taxon>
        <taxon>Bacillota</taxon>
        <taxon>Clostridia</taxon>
        <taxon>Eubacteriales</taxon>
        <taxon>Clostridiaceae</taxon>
        <taxon>Clostridium</taxon>
    </lineage>
</organism>
<dbReference type="InterPro" id="IPR027417">
    <property type="entry name" value="P-loop_NTPase"/>
</dbReference>
<dbReference type="Gene3D" id="3.40.50.300">
    <property type="entry name" value="P-loop containing nucleotide triphosphate hydrolases"/>
    <property type="match status" value="1"/>
</dbReference>
<proteinExistence type="predicted"/>
<accession>A0A1S8S8N7</accession>
<evidence type="ECO:0000259" key="4">
    <source>
        <dbReference type="PROSITE" id="PS50893"/>
    </source>
</evidence>
<evidence type="ECO:0000256" key="1">
    <source>
        <dbReference type="ARBA" id="ARBA00022448"/>
    </source>
</evidence>
<feature type="domain" description="ABC transporter" evidence="4">
    <location>
        <begin position="5"/>
        <end position="230"/>
    </location>
</feature>
<sequence length="288" mass="33106">MDNILEVRNITKKLQDFMINDVNFNLGKGQVMGFIGPNGAGKSTTIRLIMNLIKKDSGEINIFGLDNINNEKEIKQKIGFVYDETYCYEDLNLIDMKNIIARFYKHWDDEAFCKYISEFNLPEHKKIKELSKGMKIKYSLAIALSHKAELIIMDEPTSGLDPVFRRELLDIIGSITKDKNKSVFFSTHITTDLEKIADLITFINDGKIVFSNTKEHILRKYKIVKGDNQLSNSNLKKEFIGVNEDSLSFEALTDNIEKIKSIFGNDIFIENASLEDIMFYIVRGYKNV</sequence>
<evidence type="ECO:0000256" key="2">
    <source>
        <dbReference type="ARBA" id="ARBA00022741"/>
    </source>
</evidence>
<keyword evidence="2" id="KW-0547">Nucleotide-binding</keyword>